<accession>A0ABY2UIE6</accession>
<dbReference type="EMBL" id="VANI01000009">
    <property type="protein sequence ID" value="TLM77546.1"/>
    <property type="molecule type" value="Genomic_DNA"/>
</dbReference>
<dbReference type="RefSeq" id="WP_138235228.1">
    <property type="nucleotide sequence ID" value="NZ_CP185860.1"/>
</dbReference>
<proteinExistence type="predicted"/>
<protein>
    <recommendedName>
        <fullName evidence="3">DUF3553 domain-containing protein</fullName>
    </recommendedName>
</protein>
<name>A0ABY2UIE6_9GAMM</name>
<gene>
    <name evidence="1" type="ORF">FDY93_07965</name>
</gene>
<evidence type="ECO:0000313" key="2">
    <source>
        <dbReference type="Proteomes" id="UP000306791"/>
    </source>
</evidence>
<evidence type="ECO:0008006" key="3">
    <source>
        <dbReference type="Google" id="ProtNLM"/>
    </source>
</evidence>
<evidence type="ECO:0000313" key="1">
    <source>
        <dbReference type="EMBL" id="TLM77546.1"/>
    </source>
</evidence>
<sequence>MAKRKESKSIPETEIPNVGMVQPGKVLEHPLFGVGTVLEIAQWDSGDITISIDFNERGSKWLVPALANLAEPSNRKSRGGFISRLFGKQ</sequence>
<dbReference type="Proteomes" id="UP000306791">
    <property type="component" value="Unassembled WGS sequence"/>
</dbReference>
<comment type="caution">
    <text evidence="1">The sequence shown here is derived from an EMBL/GenBank/DDBJ whole genome shotgun (WGS) entry which is preliminary data.</text>
</comment>
<keyword evidence="2" id="KW-1185">Reference proteome</keyword>
<reference evidence="1 2" key="1">
    <citation type="submission" date="2019-05" db="EMBL/GenBank/DDBJ databases">
        <title>Microbulbifer harenosus sp. nov., an alginate-degrading bacterium isolated from coastal sand.</title>
        <authorList>
            <person name="Huang H."/>
            <person name="Mo K."/>
            <person name="Bao S."/>
        </authorList>
    </citation>
    <scope>NUCLEOTIDE SEQUENCE [LARGE SCALE GENOMIC DNA]</scope>
    <source>
        <strain evidence="1 2">HB161719</strain>
    </source>
</reference>
<organism evidence="1 2">
    <name type="scientific">Microbulbifer harenosus</name>
    <dbReference type="NCBI Taxonomy" id="2576840"/>
    <lineage>
        <taxon>Bacteria</taxon>
        <taxon>Pseudomonadati</taxon>
        <taxon>Pseudomonadota</taxon>
        <taxon>Gammaproteobacteria</taxon>
        <taxon>Cellvibrionales</taxon>
        <taxon>Microbulbiferaceae</taxon>
        <taxon>Microbulbifer</taxon>
    </lineage>
</organism>